<dbReference type="Proteomes" id="UP000183760">
    <property type="component" value="Unassembled WGS sequence"/>
</dbReference>
<dbReference type="InterPro" id="IPR002202">
    <property type="entry name" value="HMG_CoA_Rdtase"/>
</dbReference>
<evidence type="ECO:0000313" key="7">
    <source>
        <dbReference type="Proteomes" id="UP000183760"/>
    </source>
</evidence>
<evidence type="ECO:0000256" key="3">
    <source>
        <dbReference type="RuleBase" id="RU361219"/>
    </source>
</evidence>
<dbReference type="OrthoDB" id="9764892at2"/>
<dbReference type="PANTHER" id="PTHR10572:SF24">
    <property type="entry name" value="3-HYDROXY-3-METHYLGLUTARYL-COENZYME A REDUCTASE"/>
    <property type="match status" value="1"/>
</dbReference>
<dbReference type="SUPFAM" id="SSF55035">
    <property type="entry name" value="NAD-binding domain of HMG-CoA reductase"/>
    <property type="match status" value="1"/>
</dbReference>
<evidence type="ECO:0000256" key="2">
    <source>
        <dbReference type="ARBA" id="ARBA00023002"/>
    </source>
</evidence>
<dbReference type="EMBL" id="FOIB01000006">
    <property type="protein sequence ID" value="SEU23325.1"/>
    <property type="molecule type" value="Genomic_DNA"/>
</dbReference>
<dbReference type="UniPathway" id="UPA00257">
    <property type="reaction ID" value="UER00367"/>
</dbReference>
<dbReference type="Proteomes" id="UP000321514">
    <property type="component" value="Unassembled WGS sequence"/>
</dbReference>
<comment type="caution">
    <text evidence="5">The sequence shown here is derived from an EMBL/GenBank/DDBJ whole genome shotgun (WGS) entry which is preliminary data.</text>
</comment>
<dbReference type="GO" id="GO:0140643">
    <property type="term" value="F:hydroxymethylglutaryl-CoA reductase (NADH) activity"/>
    <property type="evidence" value="ECO:0007669"/>
    <property type="project" value="UniProtKB-EC"/>
</dbReference>
<reference evidence="6 7" key="1">
    <citation type="submission" date="2016-10" db="EMBL/GenBank/DDBJ databases">
        <authorList>
            <person name="Varghese N."/>
            <person name="Submissions S."/>
        </authorList>
    </citation>
    <scope>NUCLEOTIDE SEQUENCE [LARGE SCALE GENOMIC DNA]</scope>
    <source>
        <strain evidence="6 7">DSM 16525</strain>
    </source>
</reference>
<dbReference type="AlphaFoldDB" id="A0A511T2E4"/>
<feature type="region of interest" description="Disordered" evidence="4">
    <location>
        <begin position="439"/>
        <end position="464"/>
    </location>
</feature>
<dbReference type="Pfam" id="PF00368">
    <property type="entry name" value="HMG-CoA_red"/>
    <property type="match status" value="1"/>
</dbReference>
<proteinExistence type="inferred from homology"/>
<name>A0A511T2E4_MYXFU</name>
<dbReference type="GO" id="GO:0004420">
    <property type="term" value="F:hydroxymethylglutaryl-CoA reductase (NADPH) activity"/>
    <property type="evidence" value="ECO:0007669"/>
    <property type="project" value="InterPro"/>
</dbReference>
<organism evidence="5 8">
    <name type="scientific">Myxococcus fulvus</name>
    <dbReference type="NCBI Taxonomy" id="33"/>
    <lineage>
        <taxon>Bacteria</taxon>
        <taxon>Pseudomonadati</taxon>
        <taxon>Myxococcota</taxon>
        <taxon>Myxococcia</taxon>
        <taxon>Myxococcales</taxon>
        <taxon>Cystobacterineae</taxon>
        <taxon>Myxococcaceae</taxon>
        <taxon>Myxococcus</taxon>
    </lineage>
</organism>
<dbReference type="InterPro" id="IPR009023">
    <property type="entry name" value="HMG_CoA_Rdtase_NAD(P)-bd_sf"/>
</dbReference>
<dbReference type="RefSeq" id="WP_074956520.1">
    <property type="nucleotide sequence ID" value="NZ_BJXR01000027.1"/>
</dbReference>
<dbReference type="InterPro" id="IPR009029">
    <property type="entry name" value="HMG_CoA_Rdtase_sub-bd_dom_sf"/>
</dbReference>
<accession>A0A511T2E4</accession>
<keyword evidence="3" id="KW-0520">NAD</keyword>
<dbReference type="EC" id="1.1.1.88" evidence="3"/>
<reference evidence="5 8" key="2">
    <citation type="submission" date="2019-07" db="EMBL/GenBank/DDBJ databases">
        <title>Whole genome shotgun sequence of Myxococcus fulvus NBRC 100333.</title>
        <authorList>
            <person name="Hosoyama A."/>
            <person name="Uohara A."/>
            <person name="Ohji S."/>
            <person name="Ichikawa N."/>
        </authorList>
    </citation>
    <scope>NUCLEOTIDE SEQUENCE [LARGE SCALE GENOMIC DNA]</scope>
    <source>
        <strain evidence="5 8">NBRC 100333</strain>
    </source>
</reference>
<dbReference type="PROSITE" id="PS50065">
    <property type="entry name" value="HMG_COA_REDUCTASE_4"/>
    <property type="match status" value="1"/>
</dbReference>
<gene>
    <name evidence="5" type="ORF">MFU01_30940</name>
    <name evidence="6" type="ORF">SAMN05443572_106521</name>
</gene>
<comment type="similarity">
    <text evidence="1 3">Belongs to the HMG-CoA reductase family.</text>
</comment>
<evidence type="ECO:0000313" key="6">
    <source>
        <dbReference type="EMBL" id="SEU23325.1"/>
    </source>
</evidence>
<dbReference type="EMBL" id="BJXR01000027">
    <property type="protein sequence ID" value="GEN08057.1"/>
    <property type="molecule type" value="Genomic_DNA"/>
</dbReference>
<dbReference type="STRING" id="1334629.MFUL124B02_28770"/>
<evidence type="ECO:0000256" key="4">
    <source>
        <dbReference type="SAM" id="MobiDB-lite"/>
    </source>
</evidence>
<evidence type="ECO:0000313" key="8">
    <source>
        <dbReference type="Proteomes" id="UP000321514"/>
    </source>
</evidence>
<feature type="compositionally biased region" description="Basic and acidic residues" evidence="4">
    <location>
        <begin position="455"/>
        <end position="464"/>
    </location>
</feature>
<dbReference type="Gene3D" id="3.90.770.10">
    <property type="entry name" value="3-hydroxy-3-methylglutaryl-coenzyme A Reductase, Chain A, domain 2"/>
    <property type="match status" value="2"/>
</dbReference>
<keyword evidence="7" id="KW-1185">Reference proteome</keyword>
<sequence>MTDEFLDTQGVRGDRSTQSVFAGFQRLSLEERRERVGVELGLDAEALSGLTGEQGPRMQTTLSAVESAVGLFSLPLGLGLNLKVNGRAYAVPMVVEDPAVITAASFAAKLVGEAGGFLAEADPSLMLGQIQVTRFGPPSFAMARVLEARTELLALANSLHPQLAEEGGGAREVEVRLLPSPEPGMDPLLVVHVHVDTREAQGSVVVDSMMETLAPRIEQLTGGKVYVRALTHLSAQCLARARCSIPERTLGDFGLSGTEVAEGVVQASRFAQADPYRAAAHNKGIMNGIDALALATGQDWRAIEAGAHAFAALRGRYGPLSVWRREAGNLVGEIQLPLALGTVGGTLQAHPGVQSALTLLGRPGARELACIFVSVGLAQNLAALRELGAAGVQRGHMTVHARTVASSVGAPPEWVEAIAALLVQEGEVKPDRARQVLDRMRGGGEAASLAPPPHGDLRRREDLE</sequence>
<dbReference type="PANTHER" id="PTHR10572">
    <property type="entry name" value="3-HYDROXY-3-METHYLGLUTARYL-COENZYME A REDUCTASE"/>
    <property type="match status" value="1"/>
</dbReference>
<dbReference type="SUPFAM" id="SSF56542">
    <property type="entry name" value="Substrate-binding domain of HMG-CoA reductase"/>
    <property type="match status" value="1"/>
</dbReference>
<dbReference type="NCBIfam" id="TIGR00532">
    <property type="entry name" value="HMG_CoA_R_NAD"/>
    <property type="match status" value="1"/>
</dbReference>
<dbReference type="InterPro" id="IPR004553">
    <property type="entry name" value="HMG_CoA_Rdtase_bac-typ"/>
</dbReference>
<comment type="pathway">
    <text evidence="3">Metabolic intermediate metabolism; (R)-mevalonate degradation; (S)-3-hydroxy-3-methylglutaryl-CoA from (R)-mevalonate: step 1/1.</text>
</comment>
<protein>
    <recommendedName>
        <fullName evidence="3">3-hydroxy-3-methylglutaryl coenzyme A reductase</fullName>
        <shortName evidence="3">HMG-CoA reductase</shortName>
        <ecNumber evidence="3">1.1.1.88</ecNumber>
    </recommendedName>
</protein>
<comment type="catalytic activity">
    <reaction evidence="3">
        <text>(R)-mevalonate + 2 NAD(+) + CoA = (3S)-3-hydroxy-3-methylglutaryl-CoA + 2 NADH + 2 H(+)</text>
        <dbReference type="Rhea" id="RHEA:14833"/>
        <dbReference type="ChEBI" id="CHEBI:15378"/>
        <dbReference type="ChEBI" id="CHEBI:36464"/>
        <dbReference type="ChEBI" id="CHEBI:43074"/>
        <dbReference type="ChEBI" id="CHEBI:57287"/>
        <dbReference type="ChEBI" id="CHEBI:57540"/>
        <dbReference type="ChEBI" id="CHEBI:57945"/>
        <dbReference type="EC" id="1.1.1.88"/>
    </reaction>
</comment>
<dbReference type="GO" id="GO:0015936">
    <property type="term" value="P:coenzyme A metabolic process"/>
    <property type="evidence" value="ECO:0007669"/>
    <property type="project" value="InterPro"/>
</dbReference>
<dbReference type="InterPro" id="IPR023074">
    <property type="entry name" value="HMG_CoA_Rdtase_cat_sf"/>
</dbReference>
<evidence type="ECO:0000313" key="5">
    <source>
        <dbReference type="EMBL" id="GEN08057.1"/>
    </source>
</evidence>
<evidence type="ECO:0000256" key="1">
    <source>
        <dbReference type="ARBA" id="ARBA00007661"/>
    </source>
</evidence>
<dbReference type="Gene3D" id="1.10.8.660">
    <property type="match status" value="1"/>
</dbReference>
<keyword evidence="2 3" id="KW-0560">Oxidoreductase</keyword>
<dbReference type="CDD" id="cd00644">
    <property type="entry name" value="HMG-CoA_reductase_classII"/>
    <property type="match status" value="1"/>
</dbReference>